<evidence type="ECO:0000313" key="6">
    <source>
        <dbReference type="EMBL" id="GFP77599.1"/>
    </source>
</evidence>
<evidence type="ECO:0000313" key="7">
    <source>
        <dbReference type="Proteomes" id="UP000580568"/>
    </source>
</evidence>
<keyword evidence="3" id="KW-0804">Transcription</keyword>
<dbReference type="InterPro" id="IPR011991">
    <property type="entry name" value="ArsR-like_HTH"/>
</dbReference>
<accession>A0A6V8SK44</accession>
<dbReference type="Pfam" id="PF01022">
    <property type="entry name" value="HTH_5"/>
    <property type="match status" value="1"/>
</dbReference>
<dbReference type="GO" id="GO:0003677">
    <property type="term" value="F:DNA binding"/>
    <property type="evidence" value="ECO:0007669"/>
    <property type="project" value="UniProtKB-KW"/>
</dbReference>
<evidence type="ECO:0000256" key="4">
    <source>
        <dbReference type="ARBA" id="ARBA00043263"/>
    </source>
</evidence>
<protein>
    <submittedName>
        <fullName evidence="6">Transcriptional repressor SmtB</fullName>
    </submittedName>
</protein>
<dbReference type="GO" id="GO:0046686">
    <property type="term" value="P:response to cadmium ion"/>
    <property type="evidence" value="ECO:0007669"/>
    <property type="project" value="UniProtKB-KW"/>
</dbReference>
<keyword evidence="7" id="KW-1185">Reference proteome</keyword>
<dbReference type="PANTHER" id="PTHR43132:SF6">
    <property type="entry name" value="HTH-TYPE TRANSCRIPTIONAL REPRESSOR CZRA"/>
    <property type="match status" value="1"/>
</dbReference>
<dbReference type="AlphaFoldDB" id="A0A6V8SK44"/>
<keyword evidence="2" id="KW-0238">DNA-binding</keyword>
<dbReference type="PANTHER" id="PTHR43132">
    <property type="entry name" value="ARSENICAL RESISTANCE OPERON REPRESSOR ARSR-RELATED"/>
    <property type="match status" value="1"/>
</dbReference>
<gene>
    <name evidence="6" type="ORF">bsdtw1_03757</name>
</gene>
<dbReference type="InterPro" id="IPR036388">
    <property type="entry name" value="WH-like_DNA-bd_sf"/>
</dbReference>
<dbReference type="InterPro" id="IPR051011">
    <property type="entry name" value="Metal_resp_trans_reg"/>
</dbReference>
<dbReference type="RefSeq" id="WP_183278964.1">
    <property type="nucleotide sequence ID" value="NZ_BLZR01000001.1"/>
</dbReference>
<dbReference type="EMBL" id="BLZR01000001">
    <property type="protein sequence ID" value="GFP77599.1"/>
    <property type="molecule type" value="Genomic_DNA"/>
</dbReference>
<dbReference type="PROSITE" id="PS50987">
    <property type="entry name" value="HTH_ARSR_2"/>
    <property type="match status" value="1"/>
</dbReference>
<proteinExistence type="predicted"/>
<dbReference type="SMART" id="SM00418">
    <property type="entry name" value="HTH_ARSR"/>
    <property type="match status" value="1"/>
</dbReference>
<dbReference type="PROSITE" id="PS00846">
    <property type="entry name" value="HTH_ARSR_1"/>
    <property type="match status" value="1"/>
</dbReference>
<dbReference type="Gene3D" id="1.10.10.10">
    <property type="entry name" value="Winged helix-like DNA-binding domain superfamily/Winged helix DNA-binding domain"/>
    <property type="match status" value="1"/>
</dbReference>
<dbReference type="PRINTS" id="PR00778">
    <property type="entry name" value="HTHARSR"/>
</dbReference>
<dbReference type="Proteomes" id="UP000580568">
    <property type="component" value="Unassembled WGS sequence"/>
</dbReference>
<keyword evidence="4" id="KW-0105">Cadmium resistance</keyword>
<feature type="domain" description="HTH arsR-type" evidence="5">
    <location>
        <begin position="27"/>
        <end position="120"/>
    </location>
</feature>
<evidence type="ECO:0000256" key="2">
    <source>
        <dbReference type="ARBA" id="ARBA00023125"/>
    </source>
</evidence>
<dbReference type="InterPro" id="IPR036390">
    <property type="entry name" value="WH_DNA-bd_sf"/>
</dbReference>
<reference evidence="6 7" key="1">
    <citation type="submission" date="2020-07" db="EMBL/GenBank/DDBJ databases">
        <title>A new beta-1,3-glucan-decomposing anaerobic bacterium isolated from anoxic soil subjected to biological soil disinfestation.</title>
        <authorList>
            <person name="Ueki A."/>
            <person name="Tonouchi A."/>
        </authorList>
    </citation>
    <scope>NUCLEOTIDE SEQUENCE [LARGE SCALE GENOMIC DNA]</scope>
    <source>
        <strain evidence="6 7">TW1</strain>
    </source>
</reference>
<dbReference type="InterPro" id="IPR018334">
    <property type="entry name" value="ArsR_HTH"/>
</dbReference>
<keyword evidence="1" id="KW-0805">Transcription regulation</keyword>
<dbReference type="SUPFAM" id="SSF46785">
    <property type="entry name" value="Winged helix' DNA-binding domain"/>
    <property type="match status" value="1"/>
</dbReference>
<evidence type="ECO:0000256" key="3">
    <source>
        <dbReference type="ARBA" id="ARBA00023163"/>
    </source>
</evidence>
<dbReference type="InterPro" id="IPR001845">
    <property type="entry name" value="HTH_ArsR_DNA-bd_dom"/>
</dbReference>
<name>A0A6V8SK44_9CLOT</name>
<evidence type="ECO:0000259" key="5">
    <source>
        <dbReference type="PROSITE" id="PS50987"/>
    </source>
</evidence>
<organism evidence="6 7">
    <name type="scientific">Clostridium fungisolvens</name>
    <dbReference type="NCBI Taxonomy" id="1604897"/>
    <lineage>
        <taxon>Bacteria</taxon>
        <taxon>Bacillati</taxon>
        <taxon>Bacillota</taxon>
        <taxon>Clostridia</taxon>
        <taxon>Eubacteriales</taxon>
        <taxon>Clostridiaceae</taxon>
        <taxon>Clostridium</taxon>
    </lineage>
</organism>
<dbReference type="NCBIfam" id="NF033788">
    <property type="entry name" value="HTH_metalloreg"/>
    <property type="match status" value="1"/>
</dbReference>
<comment type="caution">
    <text evidence="6">The sequence shown here is derived from an EMBL/GenBank/DDBJ whole genome shotgun (WGS) entry which is preliminary data.</text>
</comment>
<sequence length="120" mass="13938">MINEKIESCNCTIIHEDVIREVNDKIPQEETLYDLSELFKVFGDSTRIKIICALFEAEMCVCDIAALLRMTQSAVSHQLRVLKNARLVKPRREGKIVYYSLDDEHVKNIFNQGLEHITER</sequence>
<evidence type="ECO:0000256" key="1">
    <source>
        <dbReference type="ARBA" id="ARBA00023015"/>
    </source>
</evidence>
<dbReference type="GO" id="GO:0003700">
    <property type="term" value="F:DNA-binding transcription factor activity"/>
    <property type="evidence" value="ECO:0007669"/>
    <property type="project" value="InterPro"/>
</dbReference>
<dbReference type="CDD" id="cd00090">
    <property type="entry name" value="HTH_ARSR"/>
    <property type="match status" value="1"/>
</dbReference>